<proteinExistence type="predicted"/>
<reference evidence="3 4" key="1">
    <citation type="submission" date="2020-07" db="EMBL/GenBank/DDBJ databases">
        <title>Complete genome and description of Corynebacterium incognita strain Marseille-Q3630 sp. nov.</title>
        <authorList>
            <person name="Boxberger M."/>
        </authorList>
    </citation>
    <scope>NUCLEOTIDE SEQUENCE [LARGE SCALE GENOMIC DNA]</scope>
    <source>
        <strain evidence="3 4">Marseille-Q3630</strain>
    </source>
</reference>
<evidence type="ECO:0008006" key="5">
    <source>
        <dbReference type="Google" id="ProtNLM"/>
    </source>
</evidence>
<dbReference type="RefSeq" id="WP_185175313.1">
    <property type="nucleotide sequence ID" value="NZ_CP059404.1"/>
</dbReference>
<dbReference type="AlphaFoldDB" id="A0A7G7CMW0"/>
<dbReference type="Proteomes" id="UP000515743">
    <property type="component" value="Chromosome"/>
</dbReference>
<dbReference type="InterPro" id="IPR023365">
    <property type="entry name" value="Sortase_dom-sf"/>
</dbReference>
<feature type="transmembrane region" description="Helical" evidence="2">
    <location>
        <begin position="102"/>
        <end position="119"/>
    </location>
</feature>
<evidence type="ECO:0000256" key="1">
    <source>
        <dbReference type="SAM" id="MobiDB-lite"/>
    </source>
</evidence>
<feature type="region of interest" description="Disordered" evidence="1">
    <location>
        <begin position="1"/>
        <end position="94"/>
    </location>
</feature>
<dbReference type="EMBL" id="CP059404">
    <property type="protein sequence ID" value="QNE88926.1"/>
    <property type="molecule type" value="Genomic_DNA"/>
</dbReference>
<evidence type="ECO:0000256" key="2">
    <source>
        <dbReference type="SAM" id="Phobius"/>
    </source>
</evidence>
<evidence type="ECO:0000313" key="4">
    <source>
        <dbReference type="Proteomes" id="UP000515743"/>
    </source>
</evidence>
<dbReference type="KEGG" id="cik:H0194_07520"/>
<feature type="region of interest" description="Disordered" evidence="1">
    <location>
        <begin position="322"/>
        <end position="386"/>
    </location>
</feature>
<keyword evidence="2" id="KW-0472">Membrane</keyword>
<organism evidence="3 4">
    <name type="scientific">Corynebacterium incognita</name>
    <dbReference type="NCBI Taxonomy" id="2754725"/>
    <lineage>
        <taxon>Bacteria</taxon>
        <taxon>Bacillati</taxon>
        <taxon>Actinomycetota</taxon>
        <taxon>Actinomycetes</taxon>
        <taxon>Mycobacteriales</taxon>
        <taxon>Corynebacteriaceae</taxon>
        <taxon>Corynebacterium</taxon>
    </lineage>
</organism>
<accession>A0A7G7CMW0</accession>
<keyword evidence="4" id="KW-1185">Reference proteome</keyword>
<name>A0A7G7CMW0_9CORY</name>
<keyword evidence="2" id="KW-0812">Transmembrane</keyword>
<dbReference type="Gene3D" id="2.40.260.10">
    <property type="entry name" value="Sortase"/>
    <property type="match status" value="1"/>
</dbReference>
<evidence type="ECO:0000313" key="3">
    <source>
        <dbReference type="EMBL" id="QNE88926.1"/>
    </source>
</evidence>
<keyword evidence="2" id="KW-1133">Transmembrane helix</keyword>
<sequence>MSPQQPPRRRTDLDSVRLPRIPRRIQLERDRPALRAPRPSSTPPHERHARSGNYQRRTPPRLERTDPNSLRTAPRPAAHSRRRQAMPKAPSQALRRPHMRPAVIVLMCVIAVIAAWGIYKIVDAYRVAPVEPAPNGLAAQPIDSSPDHVIPPSKAVSMYIPAIDLVAEFEDQPCRVKDGAIDPGTMKEACTFTSESKPYTLPGTNSEDITVIAGHTGGGVPAVFNDLYDGGADKHLIKKDDLLYVRTENSGSSWIVYRATDLHAPEKAGLPDSEEIWGTGPMPGRLLTISCVQPANPLAASVRNAVVGWQYEGVVDPSGVEVGAGAGGDKAAAEVSQAPAQPAGDDDTHLPPRRPRRGGRGPLPGASPHNSDTKAAHSISKKIPSR</sequence>
<protein>
    <recommendedName>
        <fullName evidence="5">Sortase</fullName>
    </recommendedName>
</protein>
<gene>
    <name evidence="3" type="ORF">H0194_07520</name>
</gene>